<dbReference type="PANTHER" id="PTHR46567:SF1">
    <property type="entry name" value="MEDIATOR OF RNA POLYMERASE II TRANSCRIPTION SUBUNIT 12"/>
    <property type="match status" value="1"/>
</dbReference>
<organism evidence="10 11">
    <name type="scientific">Lentinula boryana</name>
    <dbReference type="NCBI Taxonomy" id="40481"/>
    <lineage>
        <taxon>Eukaryota</taxon>
        <taxon>Fungi</taxon>
        <taxon>Dikarya</taxon>
        <taxon>Basidiomycota</taxon>
        <taxon>Agaricomycotina</taxon>
        <taxon>Agaricomycetes</taxon>
        <taxon>Agaricomycetidae</taxon>
        <taxon>Agaricales</taxon>
        <taxon>Marasmiineae</taxon>
        <taxon>Omphalotaceae</taxon>
        <taxon>Lentinula</taxon>
    </lineage>
</organism>
<dbReference type="SMART" id="SM01281">
    <property type="entry name" value="Med12"/>
    <property type="match status" value="1"/>
</dbReference>
<evidence type="ECO:0000313" key="10">
    <source>
        <dbReference type="EMBL" id="KAJ4000605.1"/>
    </source>
</evidence>
<dbReference type="Pfam" id="PF09497">
    <property type="entry name" value="Med12"/>
    <property type="match status" value="1"/>
</dbReference>
<proteinExistence type="inferred from homology"/>
<reference evidence="10" key="1">
    <citation type="submission" date="2022-08" db="EMBL/GenBank/DDBJ databases">
        <authorList>
            <consortium name="DOE Joint Genome Institute"/>
            <person name="Min B."/>
            <person name="Riley R."/>
            <person name="Sierra-Patev S."/>
            <person name="Naranjo-Ortiz M."/>
            <person name="Looney B."/>
            <person name="Konkel Z."/>
            <person name="Slot J.C."/>
            <person name="Sakamoto Y."/>
            <person name="Steenwyk J.L."/>
            <person name="Rokas A."/>
            <person name="Carro J."/>
            <person name="Camarero S."/>
            <person name="Ferreira P."/>
            <person name="Molpeceres G."/>
            <person name="Ruiz-Duenas F.J."/>
            <person name="Serrano A."/>
            <person name="Henrissat B."/>
            <person name="Drula E."/>
            <person name="Hughes K.W."/>
            <person name="Mata J.L."/>
            <person name="Ishikawa N.K."/>
            <person name="Vargas-Isla R."/>
            <person name="Ushijima S."/>
            <person name="Smith C.A."/>
            <person name="Ahrendt S."/>
            <person name="Andreopoulos W."/>
            <person name="He G."/>
            <person name="Labutti K."/>
            <person name="Lipzen A."/>
            <person name="Ng V."/>
            <person name="Sandor L."/>
            <person name="Barry K."/>
            <person name="Martinez A.T."/>
            <person name="Xiao Y."/>
            <person name="Gibbons J.G."/>
            <person name="Terashima K."/>
            <person name="Hibbett D.S."/>
            <person name="Grigoriev I.V."/>
        </authorList>
    </citation>
    <scope>NUCLEOTIDE SEQUENCE</scope>
    <source>
        <strain evidence="10">TFB10827</strain>
    </source>
</reference>
<evidence type="ECO:0000256" key="7">
    <source>
        <dbReference type="ARBA" id="ARBA00032010"/>
    </source>
</evidence>
<feature type="region of interest" description="Disordered" evidence="8">
    <location>
        <begin position="1647"/>
        <end position="1671"/>
    </location>
</feature>
<feature type="domain" description="Mediator complex subunit Med12" evidence="9">
    <location>
        <begin position="170"/>
        <end position="233"/>
    </location>
</feature>
<protein>
    <recommendedName>
        <fullName evidence="3">Mediator of RNA polymerase II transcription subunit 12</fullName>
    </recommendedName>
    <alternativeName>
        <fullName evidence="7">Mediator complex subunit 12</fullName>
    </alternativeName>
</protein>
<comment type="subcellular location">
    <subcellularLocation>
        <location evidence="1">Nucleus</location>
    </subcellularLocation>
</comment>
<evidence type="ECO:0000256" key="2">
    <source>
        <dbReference type="ARBA" id="ARBA00010289"/>
    </source>
</evidence>
<keyword evidence="5" id="KW-0804">Transcription</keyword>
<feature type="compositionally biased region" description="Basic residues" evidence="8">
    <location>
        <begin position="1653"/>
        <end position="1671"/>
    </location>
</feature>
<evidence type="ECO:0000256" key="5">
    <source>
        <dbReference type="ARBA" id="ARBA00023163"/>
    </source>
</evidence>
<dbReference type="Proteomes" id="UP001163828">
    <property type="component" value="Unassembled WGS sequence"/>
</dbReference>
<gene>
    <name evidence="10" type="ORF">F5050DRAFT_403968</name>
</gene>
<evidence type="ECO:0000256" key="4">
    <source>
        <dbReference type="ARBA" id="ARBA00023015"/>
    </source>
</evidence>
<feature type="region of interest" description="Disordered" evidence="8">
    <location>
        <begin position="1566"/>
        <end position="1608"/>
    </location>
</feature>
<keyword evidence="11" id="KW-1185">Reference proteome</keyword>
<comment type="similarity">
    <text evidence="2">Belongs to the Mediator complex subunit 12 family.</text>
</comment>
<evidence type="ECO:0000313" key="11">
    <source>
        <dbReference type="Proteomes" id="UP001163828"/>
    </source>
</evidence>
<feature type="compositionally biased region" description="Low complexity" evidence="8">
    <location>
        <begin position="1576"/>
        <end position="1591"/>
    </location>
</feature>
<evidence type="ECO:0000259" key="9">
    <source>
        <dbReference type="SMART" id="SM01281"/>
    </source>
</evidence>
<sequence length="1671" mass="186633">MDQDRDGRQAARAIRCTEFRTLNGITDCHLRLVLVLPLSLLHADALKIVITLWASLNSNLSMPEASGDSIPPSVYQLHPPEWLPKAHNSADLGYPNFHPPRPGQEEDILSESNVKNGFVLSQVVSAETWSSQPAISENLHSMSTINKLEDLMNEVLARRAKQIPSVPPSTFRMPSRVTLNDTKRQAWFDDLANPEVPLAKLGRNVPHGAKGADLIDLLHSKNIAIHRAVWFLRVFGANETAGLRNKPSYNPNQYSAEWTNVVTAHLRKQLMDIALPSAPRPGVNIKQTFKGVLSDPDTRSRWISRFSYCLELLKVFYSEGLVDKRTFFVWLVNQMCSCNLAQAGFVLRLVDEYFEGMIECRPLARPFVDAFLCKLSEINTSAAKSYLVDTEYLIKFLLQRVCLVLPDAFVSPRMWINYSDIICEVLSNDPNNNQPEGSIEQLTSASIFNIIYHNFLDVKRRIEAMLFRNLPSLTTSPHLGSAVHDVELLNSISADTDVVNLPFFPSSSENLSGISEKLDALLTWSVTPLQYGDHRAFAAVTLIQKWRTKAGDRANRRDASPPDGFLQDQLFEWLDSSDVAGEAENIAAVALLYGKLVKHELFSYASYIQRLIARGEPGLSFTEDTGSRHRNYLRWIPLYNTTPSLTSQRKVVLYGVRARETPEDLNERQIRKEIRAVLPELFGGTTESTLPSPSSLLGSCRLLLNSPRYEQVRTFGTWLMPVLQRAIVQQEFDVSHSGILKSYDVAVELMTQTDCFDAMLDLTIYMLEHCSTEELLLAVIDTFRRHAVIWASMDVKGVIINALDFVHHSWKMRGIQSKPLLALLVEFDGGRYLSDASREEVRTDLAAFTLALQPVVHHHDSVPDVLPEILLLVGNPSPDAPSILANGLWIKYRMTLDWAWKVWDNTIASLRQIPTVTADITERRSCALRYGVFLYHVNRHLANGLDEQVLGWFLGRGKDEVAVLSQDVWDIVKVVLLYLVVQGALRTTTILEGLVWPAWLLAASISNDQGPALEVHLGAANDLCRRLLLAEDCSSDMIPPTNLLEVHCIRTRRQDVYREPYFPSMIANIPILVSLENNTHVSEHLRQDAQEIRQSLCEDKSFRQGIFRNLNAVRVAFEQSMQIAEENGENVFKPFIAALSMILGETTKELELSHWPDSASLLSPWKLSVTAIQLQFVLRQMGKDSAIGTRGANDSAALDKITTMLFHQTLSCEEASFVAQMTKGVGSEIAGKFINNGLKHVAEIIQNIDFVLDSMNASLGRVGELLRVLTYVAEPLRDNPSDLPILDSNIQTEFFEALSTKFTALVSLLRPPDVEFVDAEPLMNACILLARFLQFDLAFRGVWTGGAKIASESLSSNLFVLVQIYASGNNCELIAYPLLLDTLFYLRDEMPVELKMGNFDPFQHYPDIPLSSLPPDIPFEYRKKILSLLPNLPGVASVQNLSNAHRDANGNIHIDAPVVNRPWEWTENLGELAGDSSQGREVKNSGSLNLLNFGARLTGEGRIPEAYKNDARVQENLRMFEDGFSAESIFQRDWRETRVKASVEDLSGTEGSRSKMDEYVPMSAVTHGRNGKRKGSPAMSVSGASRSSGVSIRQSPGRGALHRRSSSTVSDIIDVDAIPSMAAGSSSRGKRKAVVESDDDVVFVEGPVPVQAKGKKMKTTKTQAKKSTKRR</sequence>
<accession>A0ABQ8QQ31</accession>
<evidence type="ECO:0000256" key="3">
    <source>
        <dbReference type="ARBA" id="ARBA00019622"/>
    </source>
</evidence>
<name>A0ABQ8QQ31_9AGAR</name>
<comment type="caution">
    <text evidence="10">The sequence shown here is derived from an EMBL/GenBank/DDBJ whole genome shotgun (WGS) entry which is preliminary data.</text>
</comment>
<dbReference type="InterPro" id="IPR019035">
    <property type="entry name" value="Mediator_Med12"/>
</dbReference>
<dbReference type="PANTHER" id="PTHR46567">
    <property type="entry name" value="MEDIATOR OF RNA POLYMERASE II TRANSCRIPTION SUBUNIT 12"/>
    <property type="match status" value="1"/>
</dbReference>
<evidence type="ECO:0000256" key="1">
    <source>
        <dbReference type="ARBA" id="ARBA00004123"/>
    </source>
</evidence>
<dbReference type="EMBL" id="MU790519">
    <property type="protein sequence ID" value="KAJ4000605.1"/>
    <property type="molecule type" value="Genomic_DNA"/>
</dbReference>
<evidence type="ECO:0000256" key="8">
    <source>
        <dbReference type="SAM" id="MobiDB-lite"/>
    </source>
</evidence>
<keyword evidence="4" id="KW-0805">Transcription regulation</keyword>
<keyword evidence="6" id="KW-0539">Nucleus</keyword>
<evidence type="ECO:0000256" key="6">
    <source>
        <dbReference type="ARBA" id="ARBA00023242"/>
    </source>
</evidence>